<evidence type="ECO:0000313" key="1">
    <source>
        <dbReference type="EMBL" id="KXH81446.1"/>
    </source>
</evidence>
<comment type="caution">
    <text evidence="1">The sequence shown here is derived from an EMBL/GenBank/DDBJ whole genome shotgun (WGS) entry which is preliminary data.</text>
</comment>
<evidence type="ECO:0000313" key="2">
    <source>
        <dbReference type="Proteomes" id="UP000070513"/>
    </source>
</evidence>
<proteinExistence type="predicted"/>
<protein>
    <recommendedName>
        <fullName evidence="3">Lipoprotein</fullName>
    </recommendedName>
</protein>
<accession>A0A135W986</accession>
<evidence type="ECO:0008006" key="3">
    <source>
        <dbReference type="Google" id="ProtNLM"/>
    </source>
</evidence>
<reference evidence="1 2" key="2">
    <citation type="journal article" date="2016" name="Genome Announc.">
        <title>Draft Genome Sequence of a Biocontrol Rhizobacterium, Chryseobacterium kwangjuense Strain KJ1R5, Isolated from Pepper (Capsicum annuum).</title>
        <authorList>
            <person name="Jeong J.J."/>
            <person name="Park H."/>
            <person name="Park B.H."/>
            <person name="Mannaa M."/>
            <person name="Sang M.K."/>
            <person name="Choi I.G."/>
            <person name="Kim K.D."/>
        </authorList>
    </citation>
    <scope>NUCLEOTIDE SEQUENCE [LARGE SCALE GENOMIC DNA]</scope>
    <source>
        <strain evidence="1 2">KJ1R5</strain>
    </source>
</reference>
<dbReference type="RefSeq" id="WP_062652623.1">
    <property type="nucleotide sequence ID" value="NZ_LPUR01000016.1"/>
</dbReference>
<sequence>MRIFIICTVLFFTSSCKAQNNQNLHLEIISFFKINEKDIQRCQKEREELLKHKMNITTIETTYNQCIGHYKYLNYYKENTLKMLEKISNNEDFFIINYISDNSYSPYRTKTILKTNIKYYGLKHYFTEENSQFVDRNEEFEVSKSEIEDIQKIDEYLKTGKSEYIDNKKGGLVGNNVHLYIVARNNGKVIMKELFRIK</sequence>
<reference evidence="2" key="1">
    <citation type="submission" date="2015-12" db="EMBL/GenBank/DDBJ databases">
        <title>Genome sequence of a biocontrol rhizobacterium Chryseobacterium kwangjuense strain KJ1R5 isolated from pepper (Capsicum annuum L.).</title>
        <authorList>
            <person name="Jeong J.-J."/>
            <person name="Park H."/>
            <person name="Mannaa M."/>
            <person name="Sang M.K."/>
            <person name="Choi I.-G."/>
            <person name="Kim K.D."/>
        </authorList>
    </citation>
    <scope>NUCLEOTIDE SEQUENCE [LARGE SCALE GENOMIC DNA]</scope>
    <source>
        <strain evidence="2">KJ1R5</strain>
    </source>
</reference>
<name>A0A135W986_9FLAO</name>
<dbReference type="EMBL" id="LPUR01000016">
    <property type="protein sequence ID" value="KXH81446.1"/>
    <property type="molecule type" value="Genomic_DNA"/>
</dbReference>
<organism evidence="1 2">
    <name type="scientific">Chryseobacterium kwangjuense</name>
    <dbReference type="NCBI Taxonomy" id="267125"/>
    <lineage>
        <taxon>Bacteria</taxon>
        <taxon>Pseudomonadati</taxon>
        <taxon>Bacteroidota</taxon>
        <taxon>Flavobacteriia</taxon>
        <taxon>Flavobacteriales</taxon>
        <taxon>Weeksellaceae</taxon>
        <taxon>Chryseobacterium group</taxon>
        <taxon>Chryseobacterium</taxon>
    </lineage>
</organism>
<dbReference type="OrthoDB" id="1251505at2"/>
<dbReference type="AlphaFoldDB" id="A0A135W986"/>
<dbReference type="Proteomes" id="UP000070513">
    <property type="component" value="Unassembled WGS sequence"/>
</dbReference>
<dbReference type="PROSITE" id="PS51257">
    <property type="entry name" value="PROKAR_LIPOPROTEIN"/>
    <property type="match status" value="1"/>
</dbReference>
<gene>
    <name evidence="1" type="ORF">AU378_17235</name>
</gene>